<evidence type="ECO:0000259" key="2">
    <source>
        <dbReference type="Pfam" id="PF08378"/>
    </source>
</evidence>
<gene>
    <name evidence="3" type="ORF">GJ698_06540</name>
</gene>
<dbReference type="RefSeq" id="WP_154356812.1">
    <property type="nucleotide sequence ID" value="NZ_WKJL01000003.1"/>
</dbReference>
<protein>
    <recommendedName>
        <fullName evidence="1">DNA 3'-5' helicase II</fullName>
    </recommendedName>
</protein>
<dbReference type="GO" id="GO:0003677">
    <property type="term" value="F:DNA binding"/>
    <property type="evidence" value="ECO:0007669"/>
    <property type="project" value="InterPro"/>
</dbReference>
<sequence length="573" mass="63963">MARMIPLLDEERLRAMVSRAEARFYAVCRDQLPNDFLVIYSANWLYRDGRGRVNEGEADFTLVSPTLGILAVEVKGGGVHFDPAVGAWHSIDRNGRSNPIKDPFRQASSERHALLDQIAGHANWRQFGGERFTLGHAVVFPDIHDAVPLLGPDRQRDIVGVNADLGDVSDWVRRVMRFWHQPIDAPLGVRGVRVIEGILCNPIDVRPVLRATVDQAEAHRVRLTANQAKVLRVIGGRRRAVVSGGAGTGKTLLAVEKAKQLADQGLNVLLLCYNRPLANFLAQGLRDTPRIQAQSYHQLCDQRARLAAQAGRDVLAEATQAYPGTGEKLLFDLQLPFALALSAEVLQEGFDAVVVDEAQDFSDEYWLGVEMLLSDQERGHFYIFIDQNQALYSRIAALPIEDEPFRLTMNCRNTAPIHEAAYRFYRGDAIDSPELQGPPITWISHDKDADQADAVARRVHQWINVEGIEAQDVAVLVTKRPKAFYYSLLQQRADAGKVRLAIEMHNQRSSVLLDTVARFKGLESQAVVLWLGDEVLDEELWETVYVGITRGKTLLTVVGTQRSLQTVKEYVCG</sequence>
<comment type="caution">
    <text evidence="3">The sequence shown here is derived from an EMBL/GenBank/DDBJ whole genome shotgun (WGS) entry which is preliminary data.</text>
</comment>
<dbReference type="AlphaFoldDB" id="A0A844CYC8"/>
<dbReference type="InterPro" id="IPR000212">
    <property type="entry name" value="DNA_helicase_UvrD/REP"/>
</dbReference>
<dbReference type="EMBL" id="WKJL01000003">
    <property type="protein sequence ID" value="MRW83751.1"/>
    <property type="molecule type" value="Genomic_DNA"/>
</dbReference>
<proteinExistence type="predicted"/>
<dbReference type="SUPFAM" id="SSF52540">
    <property type="entry name" value="P-loop containing nucleoside triphosphate hydrolases"/>
    <property type="match status" value="1"/>
</dbReference>
<dbReference type="GO" id="GO:0043138">
    <property type="term" value="F:3'-5' DNA helicase activity"/>
    <property type="evidence" value="ECO:0007669"/>
    <property type="project" value="TreeGrafter"/>
</dbReference>
<dbReference type="Gene3D" id="3.40.50.300">
    <property type="entry name" value="P-loop containing nucleotide triphosphate hydrolases"/>
    <property type="match status" value="2"/>
</dbReference>
<dbReference type="InterPro" id="IPR027417">
    <property type="entry name" value="P-loop_NTPase"/>
</dbReference>
<keyword evidence="4" id="KW-1185">Reference proteome</keyword>
<dbReference type="PANTHER" id="PTHR11070:SF2">
    <property type="entry name" value="ATP-DEPENDENT DNA HELICASE SRS2"/>
    <property type="match status" value="1"/>
</dbReference>
<accession>A0A844CYC8</accession>
<dbReference type="Proteomes" id="UP000439986">
    <property type="component" value="Unassembled WGS sequence"/>
</dbReference>
<reference evidence="3 4" key="1">
    <citation type="submission" date="2019-11" db="EMBL/GenBank/DDBJ databases">
        <title>Novel species isolated from a subtropical stream in China.</title>
        <authorList>
            <person name="Lu H."/>
        </authorList>
    </citation>
    <scope>NUCLEOTIDE SEQUENCE [LARGE SCALE GENOMIC DNA]</scope>
    <source>
        <strain evidence="3 4">FT26W</strain>
    </source>
</reference>
<evidence type="ECO:0000256" key="1">
    <source>
        <dbReference type="ARBA" id="ARBA00034923"/>
    </source>
</evidence>
<organism evidence="3 4">
    <name type="scientific">Duganella aquatilis</name>
    <dbReference type="NCBI Taxonomy" id="2666082"/>
    <lineage>
        <taxon>Bacteria</taxon>
        <taxon>Pseudomonadati</taxon>
        <taxon>Pseudomonadota</taxon>
        <taxon>Betaproteobacteria</taxon>
        <taxon>Burkholderiales</taxon>
        <taxon>Oxalobacteraceae</taxon>
        <taxon>Telluria group</taxon>
        <taxon>Duganella</taxon>
    </lineage>
</organism>
<dbReference type="GO" id="GO:0000725">
    <property type="term" value="P:recombinational repair"/>
    <property type="evidence" value="ECO:0007669"/>
    <property type="project" value="TreeGrafter"/>
</dbReference>
<dbReference type="InterPro" id="IPR011528">
    <property type="entry name" value="NERD"/>
</dbReference>
<dbReference type="PANTHER" id="PTHR11070">
    <property type="entry name" value="UVRD / RECB / PCRA DNA HELICASE FAMILY MEMBER"/>
    <property type="match status" value="1"/>
</dbReference>
<dbReference type="Pfam" id="PF08378">
    <property type="entry name" value="NERD"/>
    <property type="match status" value="1"/>
</dbReference>
<feature type="domain" description="NERD" evidence="2">
    <location>
        <begin position="19"/>
        <end position="123"/>
    </location>
</feature>
<dbReference type="GO" id="GO:0005829">
    <property type="term" value="C:cytosol"/>
    <property type="evidence" value="ECO:0007669"/>
    <property type="project" value="TreeGrafter"/>
</dbReference>
<evidence type="ECO:0000313" key="3">
    <source>
        <dbReference type="EMBL" id="MRW83751.1"/>
    </source>
</evidence>
<dbReference type="Pfam" id="PF13245">
    <property type="entry name" value="AAA_19"/>
    <property type="match status" value="1"/>
</dbReference>
<evidence type="ECO:0000313" key="4">
    <source>
        <dbReference type="Proteomes" id="UP000439986"/>
    </source>
</evidence>
<dbReference type="GO" id="GO:0005524">
    <property type="term" value="F:ATP binding"/>
    <property type="evidence" value="ECO:0007669"/>
    <property type="project" value="InterPro"/>
</dbReference>
<name>A0A844CYC8_9BURK</name>